<evidence type="ECO:0000259" key="3">
    <source>
        <dbReference type="Pfam" id="PF24421"/>
    </source>
</evidence>
<protein>
    <submittedName>
        <fullName evidence="6">Phage tail protein</fullName>
    </submittedName>
</protein>
<dbReference type="InterPro" id="IPR032876">
    <property type="entry name" value="J_dom"/>
</dbReference>
<organism evidence="5 8">
    <name type="scientific">Frederiksenia canicola</name>
    <dbReference type="NCBI Taxonomy" id="123824"/>
    <lineage>
        <taxon>Bacteria</taxon>
        <taxon>Pseudomonadati</taxon>
        <taxon>Pseudomonadota</taxon>
        <taxon>Gammaproteobacteria</taxon>
        <taxon>Pasteurellales</taxon>
        <taxon>Pasteurellaceae</taxon>
        <taxon>Frederiksenia</taxon>
    </lineage>
</organism>
<feature type="region of interest" description="Disordered" evidence="1">
    <location>
        <begin position="1"/>
        <end position="23"/>
    </location>
</feature>
<reference evidence="6 7" key="2">
    <citation type="submission" date="2018-11" db="EMBL/GenBank/DDBJ databases">
        <title>Genomic Encyclopedia of Type Strains, Phase IV (KMG-IV): sequencing the most valuable type-strain genomes for metagenomic binning, comparative biology and taxonomic classification.</title>
        <authorList>
            <person name="Goeker M."/>
        </authorList>
    </citation>
    <scope>NUCLEOTIDE SEQUENCE [LARGE SCALE GENOMIC DNA]</scope>
    <source>
        <strain evidence="6 7">DSM 25797</strain>
    </source>
</reference>
<feature type="domain" description="Tip attachment protein J Fn3-1" evidence="3">
    <location>
        <begin position="597"/>
        <end position="689"/>
    </location>
</feature>
<evidence type="ECO:0000313" key="5">
    <source>
        <dbReference type="EMBL" id="QIM65278.1"/>
    </source>
</evidence>
<feature type="domain" description="Tip attachment protein J" evidence="2">
    <location>
        <begin position="325"/>
        <end position="479"/>
    </location>
</feature>
<accession>A0AAE6X6H9</accession>
<dbReference type="Pfam" id="PF24801">
    <property type="entry name" value="FNIII-A_GpJ"/>
    <property type="match status" value="1"/>
</dbReference>
<dbReference type="Proteomes" id="UP000502287">
    <property type="component" value="Chromosome"/>
</dbReference>
<evidence type="ECO:0000259" key="4">
    <source>
        <dbReference type="Pfam" id="PF24801"/>
    </source>
</evidence>
<dbReference type="EMBL" id="RKQT01000001">
    <property type="protein sequence ID" value="RPE96293.1"/>
    <property type="molecule type" value="Genomic_DNA"/>
</dbReference>
<evidence type="ECO:0000313" key="7">
    <source>
        <dbReference type="Proteomes" id="UP000276901"/>
    </source>
</evidence>
<dbReference type="RefSeq" id="WP_123956192.1">
    <property type="nucleotide sequence ID" value="NZ_CP015029.1"/>
</dbReference>
<dbReference type="KEGG" id="fcl:A4G17_07410"/>
<evidence type="ECO:0000313" key="8">
    <source>
        <dbReference type="Proteomes" id="UP000502287"/>
    </source>
</evidence>
<evidence type="ECO:0000259" key="2">
    <source>
        <dbReference type="Pfam" id="PF13550"/>
    </source>
</evidence>
<dbReference type="InterPro" id="IPR053171">
    <property type="entry name" value="Viral_Tip_Attach_Protein"/>
</dbReference>
<gene>
    <name evidence="5" type="ORF">A4G17_07410</name>
    <name evidence="6" type="ORF">EDC49_0682</name>
</gene>
<dbReference type="Pfam" id="PF24421">
    <property type="entry name" value="Ig_J"/>
    <property type="match status" value="1"/>
</dbReference>
<reference evidence="5 8" key="1">
    <citation type="submission" date="2016-03" db="EMBL/GenBank/DDBJ databases">
        <authorList>
            <person name="Hansen M.J."/>
            <person name="Bojesen A.M."/>
            <person name="Planet P."/>
        </authorList>
    </citation>
    <scope>NUCLEOTIDE SEQUENCE [LARGE SCALE GENOMIC DNA]</scope>
    <source>
        <strain evidence="5 8">HPA 21</strain>
    </source>
</reference>
<feature type="compositionally biased region" description="Gly residues" evidence="1">
    <location>
        <begin position="1"/>
        <end position="10"/>
    </location>
</feature>
<evidence type="ECO:0000256" key="1">
    <source>
        <dbReference type="SAM" id="MobiDB-lite"/>
    </source>
</evidence>
<dbReference type="Proteomes" id="UP000276901">
    <property type="component" value="Unassembled WGS sequence"/>
</dbReference>
<dbReference type="PANTHER" id="PTHR36251">
    <property type="entry name" value="FELS-1 PROPHAGE HOST SPECIFICITY PROTEIN-RELATED"/>
    <property type="match status" value="1"/>
</dbReference>
<proteinExistence type="predicted"/>
<dbReference type="Pfam" id="PF13550">
    <property type="entry name" value="Phage-tail_3"/>
    <property type="match status" value="1"/>
</dbReference>
<evidence type="ECO:0000313" key="6">
    <source>
        <dbReference type="EMBL" id="RPE96293.1"/>
    </source>
</evidence>
<dbReference type="PANTHER" id="PTHR36251:SF2">
    <property type="entry name" value="GIFSY-2 PROPHAGE HOST SPECIFICITY PROTEIN J, PHAGE LAMBDA"/>
    <property type="match status" value="1"/>
</dbReference>
<keyword evidence="7" id="KW-1185">Reference proteome</keyword>
<name>A0AAE6X6H9_9PAST</name>
<dbReference type="EMBL" id="CP015029">
    <property type="protein sequence ID" value="QIM65278.1"/>
    <property type="molecule type" value="Genomic_DNA"/>
</dbReference>
<dbReference type="InterPro" id="IPR055383">
    <property type="entry name" value="FN3-1_GpJ"/>
</dbReference>
<dbReference type="InterPro" id="IPR055385">
    <property type="entry name" value="GpJ_HDII-ins2"/>
</dbReference>
<feature type="domain" description="Tip attachment protein J HDII-ins2" evidence="4">
    <location>
        <begin position="85"/>
        <end position="204"/>
    </location>
</feature>
<dbReference type="Gene3D" id="2.60.120.260">
    <property type="entry name" value="Galactose-binding domain-like"/>
    <property type="match status" value="1"/>
</dbReference>
<sequence>MGGSSGGGGHTPYEAPDSGRSKQRVRIVEVVSEGEIQGLVDGVKSVYLDNTPIQNQDGSYNFTNIHAEGRIGTQDQAVMKGFQATEKEVAVSTEIRKKTPLTRTITDPKVSRLRLTLGVSSLFQQEDNGDTYGSAVDFKITIGGNVYSLGIQGKYSSQYLRNLVIDHLPPVPFTVKVERVQEDSRSQRLQNKTLWASYTEIIDTEFAYPNTALVGIKFDSEYFSNIPTRSYEIYGIKIKVPSNYDPETRTYGKLWDGTFKIAYSDNPALILMDIVTNKRYGLGQRLGEFGVDKWAIYQAAQYCDQMIPDGFGGMRPRFTCNVWMTEQRSAYDVINDICSIFRAMPVWNGTELTVIMDRPSDPVWTYTNANVINGEFSRQYSAVKARHNAIQVEYQDAANNYEKTIEYVSNDDDIRKYGLNLKKVVAFGCTNRGQAYCTGRWILETECLETETVTFSVGAEGLMHIPGDIIQVSDNHYAGTEIGGRMVAVSGRNVTLDRDIRLDGNSYFSYINAEAKYSHIKISKVNGKVITLDREPVGLAEMGVWSLSTQKIRSRLYRAMTITENDNGSYTIVALQHEPQKEAIVDNGAVFEPVSTTAHLAPKVEHLDVDVGAGKARIGWQASSGIGTLTYDVRVLKSGKLYAFHKGLDNPELTLDDLPNGSYEIIIQAKNAKGQLISEKSKPFTVDRPPLPQNVQVVGGLSDISLSWGYVDDFTQTEIWASETDDIRTAKRVAKVLASFYAHTVGANQTRYYWLRHTRGQNVGDFAQQQGLRGETGTDIDEEMRVLNEKLSEPIINKVFDVAAPARQLEMIKVVPNIANKTQFLGHTLLKNQTDNRLYKWNGRSYEFSTPSSEIDGKILPAQLADIPTSKLSGQISDNQIRNVSANKLAGVVSVNQLAPIPTTKLTGHIAAHQLAANSVSTNAIQAGAIGTQQLAANAVVASKIAANSIAANHIQANTISAGKIAANAVETGHIKAGAIRANHVAAGELTADKLAIGLGGNLLTNPIFANPTNGVPYGWHIWDEISIGKRGERRCFQDPVWGLGRDGYLPTENVIRYSNEYDVDGKRTLLFQGLPLTASKWYIVSAYMGNHSSQKVEIYVDFVGNGQVVGTVRQDCRANKRFRGIQDADRVFIKFRMPANAQYAKIYFIMHNRVRTASESATMFVARPMLEECTEHTREPSPWQNAGVTAIHGGSIVTQSITAQQLAAGSVTTEKLVAGAVQASHIAANTIGAQHIQTRSLSADKLNIQSLSAASSVLGRVNAGHITGSTIEGNTIRGGTISGTTINGGSINGVTGTFNGNIYAANLIDDTAQAFTLRHNQTLTIPPFGKKRVILIPACFCTVRAGYASGSAAASVSATATVTISSTAGGNVRGNGTATGSGNSNSVFLSGFFVVNANVATKISYTSSIYGSGSVSCPDIPIIAIC</sequence>